<dbReference type="BioCyc" id="PMAR59922:G1G80-2426-MONOMER"/>
<sequence>MRSLSRLPILMTTLLSFLFSGPSSAQAQSQQEVGIKINGDNGNTYFFSQANVACEDKAGSYQFPTSTWCKANGFSEDLTGKRKPYTGWQLCAITSRYLAPPEYSNINSVTCTAARKSGKLPELIE</sequence>
<keyword evidence="1" id="KW-0732">Signal</keyword>
<feature type="chain" id="PRO_5002642862" description="Secreted protein" evidence="1">
    <location>
        <begin position="26"/>
        <end position="125"/>
    </location>
</feature>
<name>A2CDD7_PROM3</name>
<proteinExistence type="predicted"/>
<evidence type="ECO:0008006" key="4">
    <source>
        <dbReference type="Google" id="ProtNLM"/>
    </source>
</evidence>
<protein>
    <recommendedName>
        <fullName evidence="4">Secreted protein</fullName>
    </recommendedName>
</protein>
<dbReference type="AlphaFoldDB" id="A2CDD7"/>
<accession>A2CDD7</accession>
<organism evidence="2 3">
    <name type="scientific">Prochlorococcus marinus (strain MIT 9303)</name>
    <dbReference type="NCBI Taxonomy" id="59922"/>
    <lineage>
        <taxon>Bacteria</taxon>
        <taxon>Bacillati</taxon>
        <taxon>Cyanobacteriota</taxon>
        <taxon>Cyanophyceae</taxon>
        <taxon>Synechococcales</taxon>
        <taxon>Prochlorococcaceae</taxon>
        <taxon>Prochlorococcus</taxon>
    </lineage>
</organism>
<gene>
    <name evidence="2" type="ordered locus">P9303_27671</name>
</gene>
<dbReference type="HOGENOM" id="CLU_1990681_0_0_3"/>
<dbReference type="Proteomes" id="UP000002274">
    <property type="component" value="Chromosome"/>
</dbReference>
<evidence type="ECO:0000256" key="1">
    <source>
        <dbReference type="SAM" id="SignalP"/>
    </source>
</evidence>
<dbReference type="EMBL" id="CP000554">
    <property type="protein sequence ID" value="ABM79497.1"/>
    <property type="molecule type" value="Genomic_DNA"/>
</dbReference>
<dbReference type="KEGG" id="pmf:P9303_27671"/>
<evidence type="ECO:0000313" key="3">
    <source>
        <dbReference type="Proteomes" id="UP000002274"/>
    </source>
</evidence>
<feature type="signal peptide" evidence="1">
    <location>
        <begin position="1"/>
        <end position="25"/>
    </location>
</feature>
<reference evidence="2 3" key="1">
    <citation type="journal article" date="2007" name="PLoS Genet.">
        <title>Patterns and implications of gene gain and loss in the evolution of Prochlorococcus.</title>
        <authorList>
            <person name="Kettler G.C."/>
            <person name="Martiny A.C."/>
            <person name="Huang K."/>
            <person name="Zucker J."/>
            <person name="Coleman M.L."/>
            <person name="Rodrigue S."/>
            <person name="Chen F."/>
            <person name="Lapidus A."/>
            <person name="Ferriera S."/>
            <person name="Johnson J."/>
            <person name="Steglich C."/>
            <person name="Church G.M."/>
            <person name="Richardson P."/>
            <person name="Chisholm S.W."/>
        </authorList>
    </citation>
    <scope>NUCLEOTIDE SEQUENCE [LARGE SCALE GENOMIC DNA]</scope>
    <source>
        <strain evidence="2 3">MIT 9303</strain>
    </source>
</reference>
<evidence type="ECO:0000313" key="2">
    <source>
        <dbReference type="EMBL" id="ABM79497.1"/>
    </source>
</evidence>